<dbReference type="EMBL" id="JAKZMO010000001">
    <property type="protein sequence ID" value="MDG5481315.1"/>
    <property type="molecule type" value="Genomic_DNA"/>
</dbReference>
<accession>A0ABT6GIY2</accession>
<evidence type="ECO:0000313" key="3">
    <source>
        <dbReference type="EMBL" id="MDG5481315.1"/>
    </source>
</evidence>
<dbReference type="RefSeq" id="WP_278219401.1">
    <property type="nucleotide sequence ID" value="NZ_JAKZMO010000001.1"/>
</dbReference>
<evidence type="ECO:0000256" key="2">
    <source>
        <dbReference type="SAM" id="MobiDB-lite"/>
    </source>
</evidence>
<keyword evidence="4" id="KW-1185">Reference proteome</keyword>
<protein>
    <submittedName>
        <fullName evidence="3">Uncharacterized protein</fullName>
    </submittedName>
</protein>
<feature type="compositionally biased region" description="Acidic residues" evidence="2">
    <location>
        <begin position="233"/>
        <end position="248"/>
    </location>
</feature>
<proteinExistence type="predicted"/>
<feature type="compositionally biased region" description="Basic and acidic residues" evidence="2">
    <location>
        <begin position="195"/>
        <end position="210"/>
    </location>
</feature>
<name>A0ABT6GIY2_MYCGU</name>
<keyword evidence="1" id="KW-0175">Coiled coil</keyword>
<gene>
    <name evidence="3" type="ORF">MNO81_00705</name>
</gene>
<feature type="compositionally biased region" description="Gly residues" evidence="2">
    <location>
        <begin position="534"/>
        <end position="547"/>
    </location>
</feature>
<evidence type="ECO:0000313" key="4">
    <source>
        <dbReference type="Proteomes" id="UP001154266"/>
    </source>
</evidence>
<organism evidence="3 4">
    <name type="scientific">Mycolicibacterium gadium</name>
    <name type="common">Mycobacterium gadium</name>
    <dbReference type="NCBI Taxonomy" id="1794"/>
    <lineage>
        <taxon>Bacteria</taxon>
        <taxon>Bacillati</taxon>
        <taxon>Actinomycetota</taxon>
        <taxon>Actinomycetes</taxon>
        <taxon>Mycobacteriales</taxon>
        <taxon>Mycobacteriaceae</taxon>
        <taxon>Mycolicibacterium</taxon>
    </lineage>
</organism>
<comment type="caution">
    <text evidence="3">The sequence shown here is derived from an EMBL/GenBank/DDBJ whole genome shotgun (WGS) entry which is preliminary data.</text>
</comment>
<feature type="coiled-coil region" evidence="1">
    <location>
        <begin position="325"/>
        <end position="352"/>
    </location>
</feature>
<reference evidence="3" key="1">
    <citation type="journal article" date="2023" name="Environ. Microbiol.">
        <title>The 2-methylpropene degradation pathway in Mycobacteriaceae family strains.</title>
        <authorList>
            <person name="Helbich S."/>
            <person name="Barrantes I."/>
            <person name="Dos Anjos Borges L.G."/>
            <person name="Pieper D.H."/>
            <person name="Vainshtein Y."/>
            <person name="Sohn K."/>
            <person name="Engesser K.H."/>
        </authorList>
    </citation>
    <scope>NUCLEOTIDE SEQUENCE</scope>
    <source>
        <strain evidence="3">IBE100</strain>
    </source>
</reference>
<sequence>MSPAGAALGMLSRSEIEEWSTRDLDAAAGRWRASATESDEAFAQHRANIVNTTWAGDAKDAAVNRVTTDAVVVAGQTAVQRAGAQIAEDGSRDIQAAKREALGAIAAAEADGFEVGEDLSVTDTREVDENEIAARTLAAREHAEDIRWFAERLAQTDEFVGKRLQEKAVELEDIRFDGERDDRSDSSIQLVDNKIGPDAEDTPKGKKDESSGADGAQTWQDMLLPPEESGAPDAEEAEDAEASEDADPADAPPNPLDALTGEESGAEPDTPANLDEALFGPGAAPPPSVLDRLAAQARGEEPSIDAPYTRSPLEAPIAAADPSTVDQQLGRVEAAQQAVAAAQADLDAAAAQTVIQGPGAGPGRDVTEPLTQALFDARADLTTQTEILENLNEAAAETGGRQVDVPALPTNADVQAFPAPPSLTEQAAEGLTEASHDISEKTFGIVPDVAEIADVYANWGEHSGAEQLGAVLDTAGSLPLPGAKPLGEALQHGLDVFTAGRHADDVVQPGIPHEVVDGTDAGPSPVVDHPGLTGSDGAGLGGHGAPGGDPVPFDAGNPIPTERPEFTLTNPVDHMSPELLALSERHLTGSGVTVLGPFTPAGGGPSYIDVAENTGASYFDLGDAWYSYTPTQQLAANQHVLDVAITNQDTIKLSVPFYEIRPDTYTGAELRYILDRGYQRIDDTTFVPKG</sequence>
<feature type="region of interest" description="Disordered" evidence="2">
    <location>
        <begin position="179"/>
        <end position="289"/>
    </location>
</feature>
<dbReference type="Proteomes" id="UP001154266">
    <property type="component" value="Unassembled WGS sequence"/>
</dbReference>
<evidence type="ECO:0000256" key="1">
    <source>
        <dbReference type="SAM" id="Coils"/>
    </source>
</evidence>
<feature type="region of interest" description="Disordered" evidence="2">
    <location>
        <begin position="517"/>
        <end position="563"/>
    </location>
</feature>